<dbReference type="EMBL" id="JAGGKV010000028">
    <property type="protein sequence ID" value="MBP1967029.1"/>
    <property type="molecule type" value="Genomic_DNA"/>
</dbReference>
<evidence type="ECO:0000256" key="1">
    <source>
        <dbReference type="SAM" id="Phobius"/>
    </source>
</evidence>
<reference evidence="2 3" key="1">
    <citation type="submission" date="2021-03" db="EMBL/GenBank/DDBJ databases">
        <title>Genomic Encyclopedia of Type Strains, Phase IV (KMG-IV): sequencing the most valuable type-strain genomes for metagenomic binning, comparative biology and taxonomic classification.</title>
        <authorList>
            <person name="Goeker M."/>
        </authorList>
    </citation>
    <scope>NUCLEOTIDE SEQUENCE [LARGE SCALE GENOMIC DNA]</scope>
    <source>
        <strain evidence="2 3">DSM 24950</strain>
    </source>
</reference>
<evidence type="ECO:0000313" key="2">
    <source>
        <dbReference type="EMBL" id="MBP1967029.1"/>
    </source>
</evidence>
<dbReference type="InterPro" id="IPR000836">
    <property type="entry name" value="PRTase_dom"/>
</dbReference>
<keyword evidence="1" id="KW-0812">Transmembrane</keyword>
<evidence type="ECO:0000313" key="3">
    <source>
        <dbReference type="Proteomes" id="UP001519344"/>
    </source>
</evidence>
<keyword evidence="1" id="KW-0472">Membrane</keyword>
<sequence>MSQEVREQKYDALVIIMRGGALAGTQMAFLTGLPYYFLNYNRSLNIPVWFHEPQKSERILLIEDFAGSGRTVIIANNS</sequence>
<dbReference type="InterPro" id="IPR029057">
    <property type="entry name" value="PRTase-like"/>
</dbReference>
<keyword evidence="2" id="KW-0328">Glycosyltransferase</keyword>
<dbReference type="SUPFAM" id="SSF53271">
    <property type="entry name" value="PRTase-like"/>
    <property type="match status" value="1"/>
</dbReference>
<dbReference type="CDD" id="cd06223">
    <property type="entry name" value="PRTases_typeI"/>
    <property type="match status" value="1"/>
</dbReference>
<proteinExistence type="predicted"/>
<name>A0ABS4IAD3_9BACL</name>
<feature type="transmembrane region" description="Helical" evidence="1">
    <location>
        <begin position="12"/>
        <end position="37"/>
    </location>
</feature>
<dbReference type="Proteomes" id="UP001519344">
    <property type="component" value="Unassembled WGS sequence"/>
</dbReference>
<comment type="caution">
    <text evidence="2">The sequence shown here is derived from an EMBL/GenBank/DDBJ whole genome shotgun (WGS) entry which is preliminary data.</text>
</comment>
<dbReference type="GO" id="GO:0016757">
    <property type="term" value="F:glycosyltransferase activity"/>
    <property type="evidence" value="ECO:0007669"/>
    <property type="project" value="UniProtKB-KW"/>
</dbReference>
<gene>
    <name evidence="2" type="ORF">J2Z65_006293</name>
</gene>
<protein>
    <submittedName>
        <fullName evidence="2">Hypoxanthine phosphoribosyltransferase</fullName>
    </submittedName>
</protein>
<organism evidence="2 3">
    <name type="scientific">Paenibacillus aceris</name>
    <dbReference type="NCBI Taxonomy" id="869555"/>
    <lineage>
        <taxon>Bacteria</taxon>
        <taxon>Bacillati</taxon>
        <taxon>Bacillota</taxon>
        <taxon>Bacilli</taxon>
        <taxon>Bacillales</taxon>
        <taxon>Paenibacillaceae</taxon>
        <taxon>Paenibacillus</taxon>
    </lineage>
</organism>
<dbReference type="RefSeq" id="WP_167051995.1">
    <property type="nucleotide sequence ID" value="NZ_JAAOZR010000001.1"/>
</dbReference>
<keyword evidence="1" id="KW-1133">Transmembrane helix</keyword>
<accession>A0ABS4IAD3</accession>
<keyword evidence="3" id="KW-1185">Reference proteome</keyword>
<keyword evidence="2" id="KW-0808">Transferase</keyword>